<evidence type="ECO:0000313" key="2">
    <source>
        <dbReference type="WBParaSite" id="TMUE_1000003046.1"/>
    </source>
</evidence>
<proteinExistence type="predicted"/>
<name>A0A5S6Q6W7_TRIMR</name>
<sequence length="129" mass="14533">MEKGNVVGKEPDKIDDYESYSKTQPAFSLTSHRRLFTFEILRGFSFGLLPGLPTSRFREPVVPSGTLLTPGQGSFRLATPLFKESRQRLWNSLPSDESAVHSRLATIWRTGARPCVENALDELPALRRQ</sequence>
<dbReference type="WBParaSite" id="TMUE_1000003046.1">
    <property type="protein sequence ID" value="TMUE_1000003046.1"/>
    <property type="gene ID" value="WBGene00294357"/>
</dbReference>
<protein>
    <submittedName>
        <fullName evidence="2">Uncharacterized protein</fullName>
    </submittedName>
</protein>
<dbReference type="Proteomes" id="UP000046395">
    <property type="component" value="Unassembled WGS sequence"/>
</dbReference>
<reference evidence="2" key="1">
    <citation type="submission" date="2019-12" db="UniProtKB">
        <authorList>
            <consortium name="WormBaseParasite"/>
        </authorList>
    </citation>
    <scope>IDENTIFICATION</scope>
</reference>
<keyword evidence="1" id="KW-1185">Reference proteome</keyword>
<evidence type="ECO:0000313" key="1">
    <source>
        <dbReference type="Proteomes" id="UP000046395"/>
    </source>
</evidence>
<dbReference type="AlphaFoldDB" id="A0A5S6Q6W7"/>
<accession>A0A5S6Q6W7</accession>
<organism evidence="1 2">
    <name type="scientific">Trichuris muris</name>
    <name type="common">Mouse whipworm</name>
    <dbReference type="NCBI Taxonomy" id="70415"/>
    <lineage>
        <taxon>Eukaryota</taxon>
        <taxon>Metazoa</taxon>
        <taxon>Ecdysozoa</taxon>
        <taxon>Nematoda</taxon>
        <taxon>Enoplea</taxon>
        <taxon>Dorylaimia</taxon>
        <taxon>Trichinellida</taxon>
        <taxon>Trichuridae</taxon>
        <taxon>Trichuris</taxon>
    </lineage>
</organism>